<dbReference type="EMBL" id="FODD01000039">
    <property type="protein sequence ID" value="SEO73637.1"/>
    <property type="molecule type" value="Genomic_DNA"/>
</dbReference>
<dbReference type="RefSeq" id="WP_069467015.1">
    <property type="nucleotide sequence ID" value="NZ_FODD01000039.1"/>
</dbReference>
<sequence length="163" mass="17861">MSRLATGLAERLPGTWTSSDLDWSDQAERRRVTDFLWDHAAMDHMVFTYYLTRGSLLAANDFTQLLIIDRPTRPGQFFVGALHPLGIDITGRDDVPLTPHGIAVTSHPAKAAHQVRSRLLPAYYTAFSALMGPHPALHHLTPATLFTGVPMPPATPTAAGARR</sequence>
<dbReference type="STRING" id="310780.SAMN05216267_103938"/>
<proteinExistence type="predicted"/>
<reference evidence="1 2" key="1">
    <citation type="submission" date="2016-10" db="EMBL/GenBank/DDBJ databases">
        <authorList>
            <person name="de Groot N.N."/>
        </authorList>
    </citation>
    <scope>NUCLEOTIDE SEQUENCE [LARGE SCALE GENOMIC DNA]</scope>
    <source>
        <strain evidence="1 2">CGMCC 4.2026</strain>
    </source>
</reference>
<protein>
    <submittedName>
        <fullName evidence="1">Uncharacterized protein</fullName>
    </submittedName>
</protein>
<dbReference type="AlphaFoldDB" id="A0A1H8S509"/>
<gene>
    <name evidence="1" type="ORF">SAMN05216267_103938</name>
</gene>
<name>A0A1H8S509_9ACTN</name>
<keyword evidence="2" id="KW-1185">Reference proteome</keyword>
<accession>A0A1H8S509</accession>
<dbReference type="OrthoDB" id="4225175at2"/>
<evidence type="ECO:0000313" key="2">
    <source>
        <dbReference type="Proteomes" id="UP000181951"/>
    </source>
</evidence>
<dbReference type="Proteomes" id="UP000181951">
    <property type="component" value="Unassembled WGS sequence"/>
</dbReference>
<evidence type="ECO:0000313" key="1">
    <source>
        <dbReference type="EMBL" id="SEO73637.1"/>
    </source>
</evidence>
<organism evidence="1 2">
    <name type="scientific">Actinacidiphila rubida</name>
    <dbReference type="NCBI Taxonomy" id="310780"/>
    <lineage>
        <taxon>Bacteria</taxon>
        <taxon>Bacillati</taxon>
        <taxon>Actinomycetota</taxon>
        <taxon>Actinomycetes</taxon>
        <taxon>Kitasatosporales</taxon>
        <taxon>Streptomycetaceae</taxon>
        <taxon>Actinacidiphila</taxon>
    </lineage>
</organism>